<dbReference type="PANTHER" id="PTHR30287">
    <property type="entry name" value="MEMBRANE COMPONENT OF PREDICTED ABC SUPERFAMILY METABOLITE UPTAKE TRANSPORTER"/>
    <property type="match status" value="1"/>
</dbReference>
<evidence type="ECO:0000256" key="1">
    <source>
        <dbReference type="ARBA" id="ARBA00004651"/>
    </source>
</evidence>
<dbReference type="OrthoDB" id="5292592at2"/>
<evidence type="ECO:0000256" key="6">
    <source>
        <dbReference type="SAM" id="Phobius"/>
    </source>
</evidence>
<keyword evidence="4 6" id="KW-1133">Transmembrane helix</keyword>
<feature type="domain" description="ABC3 transporter permease C-terminal" evidence="7">
    <location>
        <begin position="722"/>
        <end position="832"/>
    </location>
</feature>
<dbReference type="GO" id="GO:0005886">
    <property type="term" value="C:plasma membrane"/>
    <property type="evidence" value="ECO:0007669"/>
    <property type="project" value="UniProtKB-SubCell"/>
</dbReference>
<feature type="transmembrane region" description="Helical" evidence="6">
    <location>
        <begin position="262"/>
        <end position="287"/>
    </location>
</feature>
<dbReference type="AlphaFoldDB" id="A0A2Z2NI89"/>
<feature type="domain" description="ABC3 transporter permease C-terminal" evidence="7">
    <location>
        <begin position="265"/>
        <end position="372"/>
    </location>
</feature>
<evidence type="ECO:0000313" key="9">
    <source>
        <dbReference type="Proteomes" id="UP000250079"/>
    </source>
</evidence>
<dbReference type="KEGG" id="gai:IMCC3135_03300"/>
<dbReference type="Proteomes" id="UP000250079">
    <property type="component" value="Chromosome"/>
</dbReference>
<organism evidence="8 9">
    <name type="scientific">Granulosicoccus antarcticus IMCC3135</name>
    <dbReference type="NCBI Taxonomy" id="1192854"/>
    <lineage>
        <taxon>Bacteria</taxon>
        <taxon>Pseudomonadati</taxon>
        <taxon>Pseudomonadota</taxon>
        <taxon>Gammaproteobacteria</taxon>
        <taxon>Chromatiales</taxon>
        <taxon>Granulosicoccaceae</taxon>
        <taxon>Granulosicoccus</taxon>
    </lineage>
</organism>
<dbReference type="PANTHER" id="PTHR30287:SF1">
    <property type="entry name" value="INNER MEMBRANE PROTEIN"/>
    <property type="match status" value="1"/>
</dbReference>
<feature type="transmembrane region" description="Helical" evidence="6">
    <location>
        <begin position="483"/>
        <end position="506"/>
    </location>
</feature>
<feature type="transmembrane region" description="Helical" evidence="6">
    <location>
        <begin position="405"/>
        <end position="422"/>
    </location>
</feature>
<sequence>MKMPQLARLLRLLWRDLVGSGTLRSLWVFCACLLLGITLISACSSLLGLVEDGLASQQRENFGGDLVVRAREPLPAEQRDWLDENAQVSLQTELRTMMGTQDGDFTVVEVQSVDSQYPLYGQVQLQPEQDLQSAVARSAEGVWGAVYDPVLAVSHGLAVGQRIDVGNIQLELRAEILEQPDRSLSANTRGPPLIIDAEALELTGLLGPTSLVDYDYRIRTEEPASDFRARLRGSFPEADIEIRTLADRSELITQRLDQVASVLLLIGLTTLFIGGLGVANSIAAWIATKRGMLATLQALGAREWQIGFVFIGQVMLLALLSSTAGAIIGSSIAWFASRTLATALPISSDVLGLLWPTALAIAFGVLSAITFALPSLGRTLAADPIVLLRGATEFNARLSAGYRRMTAALVLGTLALMLILLPEPLVGIAFIVVAILLVALLEMVIVALRWGVRRLRQLRVLDGRFTLQIAAANLYRPGNTLRAMLLSLGSALTLLTAAALVIVATLDSLGNTVPERSPSLVFYDVQAAELEAFAETLESLPGHTSHVLAPLVLGRMTHINDVAIASRDNDRQAEEANDEHKLSYRASGVDNTQVDRGAWWPEDYAGPTLVAFEDREADQLGLNVGDRLRFSVMGEVVEAELAAIYSQARFETQFWLEGVFSAGALDPWITRYIGSVHLAKDQDVEAMQMLGAEFPSVVTIRTSLLLANVRAMLGAAALAIGLVAAISLTASLLVMSSVIAATTQRRVYESAIMYALGARHAAIRTSLFIEYLLMALILTVFAFTAGSLIAWGILEYWLKLAQDGLWVTGFSVAFAGSVICLAGGALWLMRSLRVSPALLLQRGG</sequence>
<feature type="transmembrane region" description="Helical" evidence="6">
    <location>
        <begin position="771"/>
        <end position="794"/>
    </location>
</feature>
<keyword evidence="3 6" id="KW-0812">Transmembrane</keyword>
<dbReference type="InterPro" id="IPR003838">
    <property type="entry name" value="ABC3_permease_C"/>
</dbReference>
<evidence type="ECO:0000256" key="5">
    <source>
        <dbReference type="ARBA" id="ARBA00023136"/>
    </source>
</evidence>
<protein>
    <recommendedName>
        <fullName evidence="7">ABC3 transporter permease C-terminal domain-containing protein</fullName>
    </recommendedName>
</protein>
<dbReference type="Pfam" id="PF02687">
    <property type="entry name" value="FtsX"/>
    <property type="match status" value="2"/>
</dbReference>
<name>A0A2Z2NI89_9GAMM</name>
<feature type="transmembrane region" description="Helical" evidence="6">
    <location>
        <begin position="308"/>
        <end position="333"/>
    </location>
</feature>
<feature type="transmembrane region" description="Helical" evidence="6">
    <location>
        <begin position="806"/>
        <end position="829"/>
    </location>
</feature>
<evidence type="ECO:0000259" key="7">
    <source>
        <dbReference type="Pfam" id="PF02687"/>
    </source>
</evidence>
<evidence type="ECO:0000256" key="4">
    <source>
        <dbReference type="ARBA" id="ARBA00022989"/>
    </source>
</evidence>
<dbReference type="InterPro" id="IPR038766">
    <property type="entry name" value="Membrane_comp_ABC_pdt"/>
</dbReference>
<comment type="subcellular location">
    <subcellularLocation>
        <location evidence="1">Cell membrane</location>
        <topology evidence="1">Multi-pass membrane protein</topology>
    </subcellularLocation>
</comment>
<evidence type="ECO:0000256" key="2">
    <source>
        <dbReference type="ARBA" id="ARBA00022475"/>
    </source>
</evidence>
<dbReference type="EMBL" id="CP018632">
    <property type="protein sequence ID" value="ASJ70773.1"/>
    <property type="molecule type" value="Genomic_DNA"/>
</dbReference>
<reference evidence="8 9" key="1">
    <citation type="submission" date="2016-12" db="EMBL/GenBank/DDBJ databases">
        <authorList>
            <person name="Song W.-J."/>
            <person name="Kurnit D.M."/>
        </authorList>
    </citation>
    <scope>NUCLEOTIDE SEQUENCE [LARGE SCALE GENOMIC DNA]</scope>
    <source>
        <strain evidence="8 9">IMCC3135</strain>
    </source>
</reference>
<feature type="transmembrane region" description="Helical" evidence="6">
    <location>
        <begin position="711"/>
        <end position="735"/>
    </location>
</feature>
<dbReference type="RefSeq" id="WP_088916282.1">
    <property type="nucleotide sequence ID" value="NZ_CP018632.1"/>
</dbReference>
<evidence type="ECO:0000313" key="8">
    <source>
        <dbReference type="EMBL" id="ASJ70773.1"/>
    </source>
</evidence>
<gene>
    <name evidence="8" type="ORF">IMCC3135_03300</name>
</gene>
<feature type="transmembrane region" description="Helical" evidence="6">
    <location>
        <begin position="353"/>
        <end position="373"/>
    </location>
</feature>
<keyword evidence="9" id="KW-1185">Reference proteome</keyword>
<keyword evidence="2" id="KW-1003">Cell membrane</keyword>
<feature type="transmembrane region" description="Helical" evidence="6">
    <location>
        <begin position="428"/>
        <end position="452"/>
    </location>
</feature>
<evidence type="ECO:0000256" key="3">
    <source>
        <dbReference type="ARBA" id="ARBA00022692"/>
    </source>
</evidence>
<proteinExistence type="predicted"/>
<accession>A0A2Z2NI89</accession>
<keyword evidence="5 6" id="KW-0472">Membrane</keyword>